<proteinExistence type="predicted"/>
<organism evidence="2 3">
    <name type="scientific">Coleophoma crateriformis</name>
    <dbReference type="NCBI Taxonomy" id="565419"/>
    <lineage>
        <taxon>Eukaryota</taxon>
        <taxon>Fungi</taxon>
        <taxon>Dikarya</taxon>
        <taxon>Ascomycota</taxon>
        <taxon>Pezizomycotina</taxon>
        <taxon>Leotiomycetes</taxon>
        <taxon>Helotiales</taxon>
        <taxon>Dermateaceae</taxon>
        <taxon>Coleophoma</taxon>
    </lineage>
</organism>
<feature type="domain" description="CHAT" evidence="1">
    <location>
        <begin position="780"/>
        <end position="1078"/>
    </location>
</feature>
<dbReference type="EMBL" id="PDLN01000022">
    <property type="protein sequence ID" value="RDW57787.1"/>
    <property type="molecule type" value="Genomic_DNA"/>
</dbReference>
<gene>
    <name evidence="2" type="ORF">BP5796_12588</name>
</gene>
<reference evidence="2 3" key="1">
    <citation type="journal article" date="2018" name="IMA Fungus">
        <title>IMA Genome-F 9: Draft genome sequence of Annulohypoxylon stygium, Aspergillus mulundensis, Berkeleyomyces basicola (syn. Thielaviopsis basicola), Ceratocystis smalleyi, two Cercospora beticola strains, Coleophoma cylindrospora, Fusarium fracticaudum, Phialophora cf. hyalina, and Morchella septimelata.</title>
        <authorList>
            <person name="Wingfield B.D."/>
            <person name="Bills G.F."/>
            <person name="Dong Y."/>
            <person name="Huang W."/>
            <person name="Nel W.J."/>
            <person name="Swalarsk-Parry B.S."/>
            <person name="Vaghefi N."/>
            <person name="Wilken P.M."/>
            <person name="An Z."/>
            <person name="de Beer Z.W."/>
            <person name="De Vos L."/>
            <person name="Chen L."/>
            <person name="Duong T.A."/>
            <person name="Gao Y."/>
            <person name="Hammerbacher A."/>
            <person name="Kikkert J.R."/>
            <person name="Li Y."/>
            <person name="Li H."/>
            <person name="Li K."/>
            <person name="Li Q."/>
            <person name="Liu X."/>
            <person name="Ma X."/>
            <person name="Naidoo K."/>
            <person name="Pethybridge S.J."/>
            <person name="Sun J."/>
            <person name="Steenkamp E.T."/>
            <person name="van der Nest M.A."/>
            <person name="van Wyk S."/>
            <person name="Wingfield M.J."/>
            <person name="Xiong C."/>
            <person name="Yue Q."/>
            <person name="Zhang X."/>
        </authorList>
    </citation>
    <scope>NUCLEOTIDE SEQUENCE [LARGE SCALE GENOMIC DNA]</scope>
    <source>
        <strain evidence="2 3">BP5796</strain>
    </source>
</reference>
<dbReference type="Proteomes" id="UP000256328">
    <property type="component" value="Unassembled WGS sequence"/>
</dbReference>
<evidence type="ECO:0000313" key="3">
    <source>
        <dbReference type="Proteomes" id="UP000256328"/>
    </source>
</evidence>
<dbReference type="Gene3D" id="1.10.150.90">
    <property type="entry name" value="Immunodeficiency lentiviruses, gag gene matrix protein p17"/>
    <property type="match status" value="1"/>
</dbReference>
<evidence type="ECO:0000259" key="1">
    <source>
        <dbReference type="Pfam" id="PF12770"/>
    </source>
</evidence>
<dbReference type="InterPro" id="IPR024983">
    <property type="entry name" value="CHAT_dom"/>
</dbReference>
<dbReference type="OrthoDB" id="9991317at2759"/>
<protein>
    <recommendedName>
        <fullName evidence="1">CHAT domain-containing protein</fullName>
    </recommendedName>
</protein>
<dbReference type="AlphaFoldDB" id="A0A3D8Q7W9"/>
<keyword evidence="3" id="KW-1185">Reference proteome</keyword>
<accession>A0A3D8Q7W9</accession>
<name>A0A3D8Q7W9_9HELO</name>
<evidence type="ECO:0000313" key="2">
    <source>
        <dbReference type="EMBL" id="RDW57787.1"/>
    </source>
</evidence>
<comment type="caution">
    <text evidence="2">The sequence shown here is derived from an EMBL/GenBank/DDBJ whole genome shotgun (WGS) entry which is preliminary data.</text>
</comment>
<dbReference type="InterPro" id="IPR012344">
    <property type="entry name" value="Matrix_HIV/RSV_N"/>
</dbReference>
<dbReference type="Pfam" id="PF12770">
    <property type="entry name" value="CHAT"/>
    <property type="match status" value="1"/>
</dbReference>
<dbReference type="InterPro" id="IPR011990">
    <property type="entry name" value="TPR-like_helical_dom_sf"/>
</dbReference>
<sequence>MERTVASVDDLTLQISERRARLCLNVDQMERASILFELGNLLSARSKKQHSLTDLDEAIDSGHEAKSLASDDDQLQLKIVNILGVWLEKRFNEQGRMVDLELAINLGEEQLNSPCMSPIHKCITLSNISNRLKIVYQEKTNVAYLDRAIESCREAVAMSAIDEPAWHPIWYSSRFNLMTQLRLRHEKTYQDEDINECVAIGENLMNSISREHSKWGACISSVSNNHHQLYKKTGNKESLERAIVYQQQALLAPATTKHDKAVRLNALSILYSTRHEDLGDGSEDLDTSIKLLKEALELVNESSPSWAGFLGNMGNRLHSRDLICGSKDDLRLAINYSQQAFSATPLSSLQRIARINNLGQLLQEQFRVTQRLDDLIYAIKVGRQAVSLMEVTHPERSRLLSSLAAQLGIYFGRTQNLDDLNSGIDFAKECILRNPNKTERVHNLARLANLLSTRFEHFKSNKDIDEAISLLKEVTETTPTESAHWPQWISHLGTAYCLRYESSRQLYDLESGIECVSQSVQKIGEKSVSLATNLNCLARLLQLRYEESENIEDLTRALEHSIAGWNATNSDPLERIKAGLTAGSLLYSILPQAASVALKAGCSAEETAQLIEAGRCIITGLAINARSDITDLKEKQPELYEQYNTCRNKISQSFVFDGNLEYVTSVASYEALYEELDRIEEEIRQIPGFHHFQLPPDSSEMMLLAQLGPILIFNVSQVSSEVIIVTNSTIRVLPLPDFTYEKVKSAAKDVAMAGSRSRRHFELVDDFQASSESTLDATFQAVLEWLWDSAVEPALREVSLLIQSNPRRVWWMAGGLAGHMPFHAAGYHRAESVNNTLSQVVSSYTPTFRVLRHARLRSAAQLQNTQIALITMQNTSGHASLDIAPETNAIHSAFPDGVINLPQPSKSQVLSVLPKCQFVHFACHGSTDPSDPSRSGLWLNPETELESGILPQALLSISALDDLVLQDAYIAFLSACSTASLSSNLDLLDEAIHLANSFQAFGYRHVIGSMWGACDDAAGDISKLFYARLNKRIVTGERNMVGEENVLDVAEILHQTTMEYRKGKEKEIIRWGVFAHFGC</sequence>
<dbReference type="Gene3D" id="1.25.40.10">
    <property type="entry name" value="Tetratricopeptide repeat domain"/>
    <property type="match status" value="1"/>
</dbReference>